<evidence type="ECO:0000313" key="3">
    <source>
        <dbReference type="EMBL" id="KAK2911263.1"/>
    </source>
</evidence>
<dbReference type="PANTHER" id="PTHR17985">
    <property type="entry name" value="SER/THR-RICH PROTEIN T10 IN DGCR REGION"/>
    <property type="match status" value="1"/>
</dbReference>
<gene>
    <name evidence="3" type="ORF">Q8A67_003396</name>
</gene>
<dbReference type="GO" id="GO:0009306">
    <property type="term" value="P:protein secretion"/>
    <property type="evidence" value="ECO:0007669"/>
    <property type="project" value="TreeGrafter"/>
</dbReference>
<dbReference type="Proteomes" id="UP001187343">
    <property type="component" value="Unassembled WGS sequence"/>
</dbReference>
<reference evidence="3" key="1">
    <citation type="submission" date="2023-08" db="EMBL/GenBank/DDBJ databases">
        <title>Chromosome-level Genome Assembly of mud carp (Cirrhinus molitorella).</title>
        <authorList>
            <person name="Liu H."/>
        </authorList>
    </citation>
    <scope>NUCLEOTIDE SEQUENCE</scope>
    <source>
        <strain evidence="3">Prfri</strain>
        <tissue evidence="3">Muscle</tissue>
    </source>
</reference>
<dbReference type="EMBL" id="JAUYZG010000003">
    <property type="protein sequence ID" value="KAK2911263.1"/>
    <property type="molecule type" value="Genomic_DNA"/>
</dbReference>
<keyword evidence="1" id="KW-0472">Membrane</keyword>
<feature type="transmembrane region" description="Helical" evidence="1">
    <location>
        <begin position="516"/>
        <end position="535"/>
    </location>
</feature>
<accession>A0AA88Q529</accession>
<keyword evidence="1" id="KW-1133">Transmembrane helix</keyword>
<dbReference type="Pfam" id="PF10277">
    <property type="entry name" value="Frag1"/>
    <property type="match status" value="1"/>
</dbReference>
<feature type="transmembrane region" description="Helical" evidence="1">
    <location>
        <begin position="454"/>
        <end position="476"/>
    </location>
</feature>
<feature type="domain" description="CWH43-like N-terminal" evidence="2">
    <location>
        <begin position="317"/>
        <end position="544"/>
    </location>
</feature>
<dbReference type="PANTHER" id="PTHR17985:SF8">
    <property type="entry name" value="TRANSPORT AND GOLGI ORGANIZATION PROTEIN 2 HOMOLOG"/>
    <property type="match status" value="1"/>
</dbReference>
<proteinExistence type="predicted"/>
<feature type="transmembrane region" description="Helical" evidence="1">
    <location>
        <begin position="488"/>
        <end position="510"/>
    </location>
</feature>
<keyword evidence="1" id="KW-0812">Transmembrane</keyword>
<keyword evidence="4" id="KW-1185">Reference proteome</keyword>
<evidence type="ECO:0000259" key="2">
    <source>
        <dbReference type="Pfam" id="PF10277"/>
    </source>
</evidence>
<dbReference type="GO" id="GO:0007030">
    <property type="term" value="P:Golgi organization"/>
    <property type="evidence" value="ECO:0007669"/>
    <property type="project" value="TreeGrafter"/>
</dbReference>
<comment type="caution">
    <text evidence="3">The sequence shown here is derived from an EMBL/GenBank/DDBJ whole genome shotgun (WGS) entry which is preliminary data.</text>
</comment>
<dbReference type="Pfam" id="PF05742">
    <property type="entry name" value="TANGO2"/>
    <property type="match status" value="1"/>
</dbReference>
<protein>
    <recommendedName>
        <fullName evidence="2">CWH43-like N-terminal domain-containing protein</fullName>
    </recommendedName>
</protein>
<dbReference type="GO" id="GO:0005794">
    <property type="term" value="C:Golgi apparatus"/>
    <property type="evidence" value="ECO:0007669"/>
    <property type="project" value="TreeGrafter"/>
</dbReference>
<feature type="transmembrane region" description="Helical" evidence="1">
    <location>
        <begin position="421"/>
        <end position="442"/>
    </location>
</feature>
<evidence type="ECO:0000256" key="1">
    <source>
        <dbReference type="SAM" id="Phobius"/>
    </source>
</evidence>
<organism evidence="3 4">
    <name type="scientific">Cirrhinus molitorella</name>
    <name type="common">mud carp</name>
    <dbReference type="NCBI Taxonomy" id="172907"/>
    <lineage>
        <taxon>Eukaryota</taxon>
        <taxon>Metazoa</taxon>
        <taxon>Chordata</taxon>
        <taxon>Craniata</taxon>
        <taxon>Vertebrata</taxon>
        <taxon>Euteleostomi</taxon>
        <taxon>Actinopterygii</taxon>
        <taxon>Neopterygii</taxon>
        <taxon>Teleostei</taxon>
        <taxon>Ostariophysi</taxon>
        <taxon>Cypriniformes</taxon>
        <taxon>Cyprinidae</taxon>
        <taxon>Labeoninae</taxon>
        <taxon>Labeonini</taxon>
        <taxon>Cirrhinus</taxon>
    </lineage>
</organism>
<dbReference type="InterPro" id="IPR008551">
    <property type="entry name" value="TANGO2"/>
</dbReference>
<dbReference type="AlphaFoldDB" id="A0AA88Q529"/>
<sequence length="605" mass="65392">MCIIFLKFDPRPASKNAYRLILAANRDEVYSRPSKAADFWGSNNEILSGLDLEEGKEGGSWLGISKRGKLAALTNYLETRQNPEAQGRGFLVSNYLTDNLDSLAYLRKVSSEAHLYNGFNLLTADFRANEDTLCYYGNKGSSEPIHLKAAGIYGLSNSLLETPWRKLQHGKRLFSSVVNKTLPPDGLVQELLNILNNEELNTPDPAQESQGVGYSNAMLQALSAVCVRSPGYGTRTNTVILIDREGNGVAGLKAWIWRSEGRSSVASLSSSHVPSLCVLACQCPLAIPPVSLPASPLCSSPSCLGQTGLTVRPMTAWIILPVSLAAFCITGIWIVYAMAVMNHHVCPVENWSYNVTCTEETAKPGFPKTCCTIQDIPLISKCGSYPPESCLFSLIGNVGAFMVVLVCLLRYAQIIEHRNHCWLNTSGLVSGCTNAVGLVMVGNFQVDHAKTLHYVGAGAAFPAGILFVCLQCLLTYRVAVTALDYWMAHMRVALAIGALIALVLSGIFFIHESFVLQHAAAICEWVFTVVILVFYGTFTYEFGTVTTETMLAGLQRNLSHGPGVMIGDDVQVDTLGGASTKGLKSPGGSSTSTHLNCTPENIAML</sequence>
<feature type="transmembrane region" description="Helical" evidence="1">
    <location>
        <begin position="391"/>
        <end position="409"/>
    </location>
</feature>
<feature type="transmembrane region" description="Helical" evidence="1">
    <location>
        <begin position="316"/>
        <end position="339"/>
    </location>
</feature>
<dbReference type="InterPro" id="IPR019402">
    <property type="entry name" value="CWH43_N"/>
</dbReference>
<evidence type="ECO:0000313" key="4">
    <source>
        <dbReference type="Proteomes" id="UP001187343"/>
    </source>
</evidence>
<name>A0AA88Q529_9TELE</name>